<name>A0ABY5SV98_9SPHN</name>
<dbReference type="InterPro" id="IPR001296">
    <property type="entry name" value="Glyco_trans_1"/>
</dbReference>
<sequence length="787" mass="87386">MGEQRGIVTRFAPRDPTNVAEGADYLTLRDYKPANASKARIALVGTYAPRQCGIATFSTDLREKVREFEPDTEVDVYALEDSSHDLDYRDIATTIAWDDPESYRLAAAAIDASGVDAVWLQHEYGIFGGLDGEMVLDFVDRLATPLIVTLHTVLVDPSVRQKAIIEHLARRASKVMVMSRHARDLLAEKYGVAHDRIALIEHGAPERPFARQEEFKERLGLSGKTVLMTFGLLGPGKGLEHVIEALPAIVGEHPEVVYRIVGKTHPNLIARDGEAYREKLQQLANDLGMSRHIEWDDRFLETEELLDQLEGCDIYLTPYPNMQQSTSGTLSYAVALGKPVVSTPYIHARELLAEDVGALVEPNDPAAIADAVNELLDDPDRLGAMGRRAYRRGQRTVWPRFAAAAAALVREVVPSREPTRAALRRPNPAAVFALSDGTGVLQHSLGPVPDRRHGYCLDDNARALMLTMRMERSDQTDAAALTYASFIQHSWNEERGIFRNFMRFDRSWCEDAGSDDANGRAIWALGDCYARAQDPALRQWARRLYDTALPHMEAIDSPRALAFMVMGALGVLEQDPEHGASRDLIRRSCDMFCRLVEESRRPDRTWFEMMLAYDNPRLSEALIAAGMALDRFRWVEIGLDTLEWLAEHQYAAEGHFRPVGSDSLGRSDLPPLPFDQQPLEALAAIEASSAAWRASGDDLWFDRARRAYDWFFGANDRGVALADPATGRCRDGLTPQGANENCGAESILAFHLSYHSMLALSRHAADETGDTALAETVKGFAPGLAHT</sequence>
<accession>A0ABY5SV98</accession>
<dbReference type="PANTHER" id="PTHR12526">
    <property type="entry name" value="GLYCOSYLTRANSFERASE"/>
    <property type="match status" value="1"/>
</dbReference>
<dbReference type="Pfam" id="PF13439">
    <property type="entry name" value="Glyco_transf_4"/>
    <property type="match status" value="1"/>
</dbReference>
<proteinExistence type="predicted"/>
<dbReference type="Proteomes" id="UP001065265">
    <property type="component" value="Chromosome"/>
</dbReference>
<keyword evidence="4" id="KW-1185">Reference proteome</keyword>
<dbReference type="CDD" id="cd03822">
    <property type="entry name" value="GT4_mannosyltransferase-like"/>
    <property type="match status" value="1"/>
</dbReference>
<protein>
    <submittedName>
        <fullName evidence="3">Glycosyltransferase family 4 protein</fullName>
    </submittedName>
</protein>
<dbReference type="PANTHER" id="PTHR12526:SF572">
    <property type="entry name" value="BLL5144 PROTEIN"/>
    <property type="match status" value="1"/>
</dbReference>
<dbReference type="Pfam" id="PF00534">
    <property type="entry name" value="Glycos_transf_1"/>
    <property type="match status" value="1"/>
</dbReference>
<evidence type="ECO:0000313" key="3">
    <source>
        <dbReference type="EMBL" id="UVI38422.1"/>
    </source>
</evidence>
<evidence type="ECO:0000259" key="2">
    <source>
        <dbReference type="Pfam" id="PF13439"/>
    </source>
</evidence>
<dbReference type="EMBL" id="CP092471">
    <property type="protein sequence ID" value="UVI38422.1"/>
    <property type="molecule type" value="Genomic_DNA"/>
</dbReference>
<dbReference type="RefSeq" id="WP_265557589.1">
    <property type="nucleotide sequence ID" value="NZ_CP092471.1"/>
</dbReference>
<evidence type="ECO:0000313" key="4">
    <source>
        <dbReference type="Proteomes" id="UP001065265"/>
    </source>
</evidence>
<feature type="domain" description="Glycosyltransferase subfamily 4-like N-terminal" evidence="2">
    <location>
        <begin position="97"/>
        <end position="203"/>
    </location>
</feature>
<dbReference type="SUPFAM" id="SSF48208">
    <property type="entry name" value="Six-hairpin glycosidases"/>
    <property type="match status" value="1"/>
</dbReference>
<feature type="domain" description="Glycosyl transferase family 1" evidence="1">
    <location>
        <begin position="212"/>
        <end position="391"/>
    </location>
</feature>
<dbReference type="Gene3D" id="3.40.50.2000">
    <property type="entry name" value="Glycogen Phosphorylase B"/>
    <property type="match status" value="2"/>
</dbReference>
<gene>
    <name evidence="3" type="ORF">L1F33_09125</name>
</gene>
<dbReference type="SUPFAM" id="SSF53756">
    <property type="entry name" value="UDP-Glycosyltransferase/glycogen phosphorylase"/>
    <property type="match status" value="1"/>
</dbReference>
<reference evidence="3" key="1">
    <citation type="submission" date="2022-02" db="EMBL/GenBank/DDBJ databases">
        <title>Qipengyuania spongiae sp. nov., isolated from marine sponge.</title>
        <authorList>
            <person name="Li Z."/>
            <person name="Zhang M."/>
        </authorList>
    </citation>
    <scope>NUCLEOTIDE SEQUENCE</scope>
    <source>
        <strain evidence="3">PHS-Z21</strain>
    </source>
</reference>
<organism evidence="3 4">
    <name type="scientific">Qipengyuania spongiae</name>
    <dbReference type="NCBI Taxonomy" id="2909673"/>
    <lineage>
        <taxon>Bacteria</taxon>
        <taxon>Pseudomonadati</taxon>
        <taxon>Pseudomonadota</taxon>
        <taxon>Alphaproteobacteria</taxon>
        <taxon>Sphingomonadales</taxon>
        <taxon>Erythrobacteraceae</taxon>
        <taxon>Qipengyuania</taxon>
    </lineage>
</organism>
<evidence type="ECO:0000259" key="1">
    <source>
        <dbReference type="Pfam" id="PF00534"/>
    </source>
</evidence>
<dbReference type="InterPro" id="IPR008928">
    <property type="entry name" value="6-hairpin_glycosidase_sf"/>
</dbReference>
<dbReference type="InterPro" id="IPR028098">
    <property type="entry name" value="Glyco_trans_4-like_N"/>
</dbReference>